<sequence>MSREINFRAWHETAQVMLEEDYPGEVFQWLNQGQPLKVMQYTGLKDKNGSDVFEGDILDCTSEILTNLGRTRTGEFATTYYEVLWTGEGWGKKVLKSKLSVVGKLSSGLVITAGFSTVIGNTFEHPNLLQEETP</sequence>
<feature type="domain" description="YopX protein" evidence="1">
    <location>
        <begin position="37"/>
        <end position="130"/>
    </location>
</feature>
<dbReference type="Proteomes" id="UP000838686">
    <property type="component" value="Unassembled WGS sequence"/>
</dbReference>
<comment type="caution">
    <text evidence="2">The sequence shown here is derived from an EMBL/GenBank/DDBJ whole genome shotgun (WGS) entry which is preliminary data.</text>
</comment>
<evidence type="ECO:0000259" key="1">
    <source>
        <dbReference type="Pfam" id="PF09643"/>
    </source>
</evidence>
<dbReference type="InterPro" id="IPR023385">
    <property type="entry name" value="YopX-like_C"/>
</dbReference>
<evidence type="ECO:0000313" key="2">
    <source>
        <dbReference type="EMBL" id="CAH1205723.1"/>
    </source>
</evidence>
<dbReference type="Gene3D" id="2.30.30.290">
    <property type="entry name" value="YopX-like domains"/>
    <property type="match status" value="1"/>
</dbReference>
<protein>
    <recommendedName>
        <fullName evidence="1">YopX protein domain-containing protein</fullName>
    </recommendedName>
</protein>
<organism evidence="2 3">
    <name type="scientific">Paenibacillus plantiphilus</name>
    <dbReference type="NCBI Taxonomy" id="2905650"/>
    <lineage>
        <taxon>Bacteria</taxon>
        <taxon>Bacillati</taxon>
        <taxon>Bacillota</taxon>
        <taxon>Bacilli</taxon>
        <taxon>Bacillales</taxon>
        <taxon>Paenibacillaceae</taxon>
        <taxon>Paenibacillus</taxon>
    </lineage>
</organism>
<dbReference type="EMBL" id="CAKMMF010000011">
    <property type="protein sequence ID" value="CAH1205723.1"/>
    <property type="molecule type" value="Genomic_DNA"/>
</dbReference>
<dbReference type="InterPro" id="IPR019096">
    <property type="entry name" value="YopX_protein"/>
</dbReference>
<dbReference type="SUPFAM" id="SSF159006">
    <property type="entry name" value="YopX-like"/>
    <property type="match status" value="1"/>
</dbReference>
<name>A0ABM9C874_9BACL</name>
<keyword evidence="3" id="KW-1185">Reference proteome</keyword>
<proteinExistence type="predicted"/>
<reference evidence="2" key="1">
    <citation type="submission" date="2022-01" db="EMBL/GenBank/DDBJ databases">
        <authorList>
            <person name="Criscuolo A."/>
        </authorList>
    </citation>
    <scope>NUCLEOTIDE SEQUENCE</scope>
    <source>
        <strain evidence="2">CIP111893</strain>
    </source>
</reference>
<gene>
    <name evidence="2" type="ORF">PAECIP111893_02402</name>
</gene>
<dbReference type="RefSeq" id="WP_236342422.1">
    <property type="nucleotide sequence ID" value="NZ_CAKMMF010000011.1"/>
</dbReference>
<accession>A0ABM9C874</accession>
<evidence type="ECO:0000313" key="3">
    <source>
        <dbReference type="Proteomes" id="UP000838686"/>
    </source>
</evidence>
<dbReference type="Pfam" id="PF09643">
    <property type="entry name" value="YopX"/>
    <property type="match status" value="1"/>
</dbReference>